<feature type="transmembrane region" description="Helical" evidence="7">
    <location>
        <begin position="318"/>
        <end position="339"/>
    </location>
</feature>
<name>Q6N855_RHOPA</name>
<dbReference type="Proteomes" id="UP000001426">
    <property type="component" value="Chromosome"/>
</dbReference>
<reference evidence="9 11" key="2">
    <citation type="journal article" date="2004" name="Nat. Biotechnol.">
        <title>Complete genome sequence of the metabolically versatile photosynthetic bacterium Rhodopseudomonas palustris.</title>
        <authorList>
            <person name="Larimer F.W."/>
            <person name="Chain P."/>
            <person name="Hauser L."/>
            <person name="Lamerdin J."/>
            <person name="Malfatti S."/>
            <person name="Do L."/>
            <person name="Land M.L."/>
            <person name="Pelletier D.A."/>
            <person name="Beatty J.T."/>
            <person name="Lang A.S."/>
            <person name="Tabita F.R."/>
            <person name="Gibson J.L."/>
            <person name="Hanson T.E."/>
            <person name="Bobst C."/>
            <person name="Torres J.L."/>
            <person name="Peres C."/>
            <person name="Harrison F.H."/>
            <person name="Gibson J."/>
            <person name="Harwood C.S."/>
        </authorList>
    </citation>
    <scope>NUCLEOTIDE SEQUENCE [LARGE SCALE GENOMIC DNA]</scope>
    <source>
        <strain evidence="11">ATCC BAA-98 / CGA009</strain>
        <strain evidence="9">CGA009</strain>
    </source>
</reference>
<evidence type="ECO:0000256" key="5">
    <source>
        <dbReference type="ARBA" id="ARBA00022989"/>
    </source>
</evidence>
<dbReference type="KEGG" id="rpa:TX73_010560"/>
<feature type="transmembrane region" description="Helical" evidence="7">
    <location>
        <begin position="406"/>
        <end position="427"/>
    </location>
</feature>
<organism evidence="9">
    <name type="scientific">Rhodopseudomonas palustris (strain ATCC BAA-98 / CGA009)</name>
    <dbReference type="NCBI Taxonomy" id="258594"/>
    <lineage>
        <taxon>Bacteria</taxon>
        <taxon>Pseudomonadati</taxon>
        <taxon>Pseudomonadota</taxon>
        <taxon>Alphaproteobacteria</taxon>
        <taxon>Hyphomicrobiales</taxon>
        <taxon>Nitrobacteraceae</taxon>
        <taxon>Rhodopseudomonas</taxon>
    </lineage>
</organism>
<dbReference type="GO" id="GO:0005886">
    <property type="term" value="C:plasma membrane"/>
    <property type="evidence" value="ECO:0007669"/>
    <property type="project" value="UniProtKB-SubCell"/>
</dbReference>
<feature type="transmembrane region" description="Helical" evidence="7">
    <location>
        <begin position="182"/>
        <end position="205"/>
    </location>
</feature>
<dbReference type="STRING" id="258594.RPA2049"/>
<evidence type="ECO:0000256" key="6">
    <source>
        <dbReference type="ARBA" id="ARBA00023136"/>
    </source>
</evidence>
<keyword evidence="5 7" id="KW-1133">Transmembrane helix</keyword>
<keyword evidence="2" id="KW-1003">Cell membrane</keyword>
<dbReference type="Pfam" id="PF06808">
    <property type="entry name" value="DctM"/>
    <property type="match status" value="1"/>
</dbReference>
<dbReference type="InterPro" id="IPR010656">
    <property type="entry name" value="DctM"/>
</dbReference>
<feature type="transmembrane region" description="Helical" evidence="7">
    <location>
        <begin position="95"/>
        <end position="123"/>
    </location>
</feature>
<sequence length="441" mass="47067">MNTAIIFGLLIALMLTGMPISIALGLTVLSFVVLMTNVPMEAVSLKLFTGIENFEIMAIPFFILAGNFLTHGGVARRMINFATTMVGHWYGGLGLAGVMACALFAAVSGSSPATVIAIGSIMLPAMVKQGFPKRFGAGVITTSGALGILIPPSIVMVVYAVATGGSIALDPDGNRVSSASVGQLFMAGVIPGIMLASLLGLTTFYRAWKNDYPRLPKASWAERFDAFRKCIWGLLLIVIVLGGIYAGMFTPTEAAAISAVYAFIIAVFVYRDMGLRDVPRVLLGSANMSAMILYIITNAVLFSFLMANENIPQQIASWMSTAGVNWVWFLLVVNILLLLAGNVMEATSIVLIMAPILFPVAVKLGIHPVHLGILMVVNMEVGMCHPPVGLNLYVASGIAKMGITELTVAVMPWLLTMLAFLALVTYVPEISLWLPRMLGML</sequence>
<dbReference type="NCBIfam" id="TIGR00786">
    <property type="entry name" value="dctM"/>
    <property type="match status" value="1"/>
</dbReference>
<evidence type="ECO:0000256" key="2">
    <source>
        <dbReference type="ARBA" id="ARBA00022475"/>
    </source>
</evidence>
<accession>Q6N855</accession>
<keyword evidence="3 7" id="KW-0997">Cell inner membrane</keyword>
<gene>
    <name evidence="9" type="primary">dctM1</name>
    <name evidence="9" type="ordered locus">RPA2049</name>
    <name evidence="10" type="ORF">TX73_010560</name>
</gene>
<reference evidence="10" key="3">
    <citation type="submission" date="2022-12" db="EMBL/GenBank/DDBJ databases">
        <title>Complete genome sequence of Rhodopseudomonas palustris CGA0092 and corrections to the R. palustris CGA009 genome sequence.</title>
        <authorList>
            <person name="Mazny B.R."/>
            <person name="Sheff O.F."/>
            <person name="LaSarre B."/>
            <person name="McKinlay A."/>
            <person name="McKinlay J.B."/>
        </authorList>
    </citation>
    <scope>NUCLEOTIDE SEQUENCE</scope>
    <source>
        <strain evidence="10">CGA009</strain>
    </source>
</reference>
<evidence type="ECO:0000313" key="11">
    <source>
        <dbReference type="Proteomes" id="UP000001426"/>
    </source>
</evidence>
<feature type="transmembrane region" description="Helical" evidence="7">
    <location>
        <begin position="346"/>
        <end position="366"/>
    </location>
</feature>
<evidence type="ECO:0000313" key="10">
    <source>
        <dbReference type="EMBL" id="WCL92200.1"/>
    </source>
</evidence>
<dbReference type="RefSeq" id="WP_011157604.1">
    <property type="nucleotide sequence ID" value="NZ_CP116810.1"/>
</dbReference>
<keyword evidence="6 7" id="KW-0472">Membrane</keyword>
<protein>
    <recommendedName>
        <fullName evidence="7">TRAP transporter large permease protein</fullName>
    </recommendedName>
</protein>
<feature type="transmembrane region" description="Helical" evidence="7">
    <location>
        <begin position="254"/>
        <end position="270"/>
    </location>
</feature>
<proteinExistence type="inferred from homology"/>
<evidence type="ECO:0000256" key="1">
    <source>
        <dbReference type="ARBA" id="ARBA00004429"/>
    </source>
</evidence>
<dbReference type="eggNOG" id="COG1593">
    <property type="taxonomic scope" value="Bacteria"/>
</dbReference>
<evidence type="ECO:0000313" key="9">
    <source>
        <dbReference type="EMBL" id="CAE27490.1"/>
    </source>
</evidence>
<feature type="transmembrane region" description="Helical" evidence="7">
    <location>
        <begin position="135"/>
        <end position="162"/>
    </location>
</feature>
<keyword evidence="11" id="KW-1185">Reference proteome</keyword>
<dbReference type="PANTHER" id="PTHR33362">
    <property type="entry name" value="SIALIC ACID TRAP TRANSPORTER PERMEASE PROTEIN SIAT-RELATED"/>
    <property type="match status" value="1"/>
</dbReference>
<comment type="function">
    <text evidence="7">Part of the tripartite ATP-independent periplasmic (TRAP) transport system.</text>
</comment>
<dbReference type="PhylomeDB" id="Q6N855"/>
<feature type="transmembrane region" description="Helical" evidence="7">
    <location>
        <begin position="372"/>
        <end position="394"/>
    </location>
</feature>
<dbReference type="PANTHER" id="PTHR33362:SF5">
    <property type="entry name" value="C4-DICARBOXYLATE TRAP TRANSPORTER LARGE PERMEASE PROTEIN DCTM"/>
    <property type="match status" value="1"/>
</dbReference>
<evidence type="ECO:0000256" key="3">
    <source>
        <dbReference type="ARBA" id="ARBA00022519"/>
    </source>
</evidence>
<dbReference type="AlphaFoldDB" id="Q6N855"/>
<evidence type="ECO:0000256" key="7">
    <source>
        <dbReference type="RuleBase" id="RU369079"/>
    </source>
</evidence>
<feature type="transmembrane region" description="Helical" evidence="7">
    <location>
        <begin position="6"/>
        <end position="35"/>
    </location>
</feature>
<evidence type="ECO:0000259" key="8">
    <source>
        <dbReference type="Pfam" id="PF06808"/>
    </source>
</evidence>
<dbReference type="InterPro" id="IPR004681">
    <property type="entry name" value="TRAP_DctM"/>
</dbReference>
<comment type="subcellular location">
    <subcellularLocation>
        <location evidence="1 7">Cell inner membrane</location>
        <topology evidence="1 7">Multi-pass membrane protein</topology>
    </subcellularLocation>
</comment>
<feature type="domain" description="TRAP C4-dicarboxylate transport system permease DctM subunit" evidence="8">
    <location>
        <begin position="7"/>
        <end position="430"/>
    </location>
</feature>
<dbReference type="GeneID" id="66893094"/>
<dbReference type="EMBL" id="CP116810">
    <property type="protein sequence ID" value="WCL92200.1"/>
    <property type="molecule type" value="Genomic_DNA"/>
</dbReference>
<evidence type="ECO:0000256" key="4">
    <source>
        <dbReference type="ARBA" id="ARBA00022692"/>
    </source>
</evidence>
<keyword evidence="4 7" id="KW-0812">Transmembrane</keyword>
<comment type="subunit">
    <text evidence="7">The complex comprises the extracytoplasmic solute receptor protein and the two transmembrane proteins.</text>
</comment>
<feature type="transmembrane region" description="Helical" evidence="7">
    <location>
        <begin position="282"/>
        <end position="306"/>
    </location>
</feature>
<dbReference type="HOGENOM" id="CLU_019824_4_1_5"/>
<reference evidence="10" key="1">
    <citation type="submission" date="2003-07" db="EMBL/GenBank/DDBJ databases">
        <authorList>
            <consortium name="Rhodopseudomonas genome consortium"/>
            <person name="Larimer F."/>
            <person name="Harwood C."/>
        </authorList>
    </citation>
    <scope>NUCLEOTIDE SEQUENCE</scope>
    <source>
        <strain evidence="10">CGA009</strain>
    </source>
</reference>
<dbReference type="PIRSF" id="PIRSF006066">
    <property type="entry name" value="HI0050"/>
    <property type="match status" value="1"/>
</dbReference>
<comment type="similarity">
    <text evidence="7">Belongs to the TRAP transporter large permease family.</text>
</comment>
<feature type="transmembrane region" description="Helical" evidence="7">
    <location>
        <begin position="226"/>
        <end position="248"/>
    </location>
</feature>
<dbReference type="EMBL" id="BX572599">
    <property type="protein sequence ID" value="CAE27490.1"/>
    <property type="molecule type" value="Genomic_DNA"/>
</dbReference>
<feature type="transmembrane region" description="Helical" evidence="7">
    <location>
        <begin position="56"/>
        <end position="75"/>
    </location>
</feature>
<keyword evidence="7" id="KW-0813">Transport</keyword>
<dbReference type="GO" id="GO:0022857">
    <property type="term" value="F:transmembrane transporter activity"/>
    <property type="evidence" value="ECO:0007669"/>
    <property type="project" value="UniProtKB-UniRule"/>
</dbReference>